<protein>
    <recommendedName>
        <fullName evidence="4">Glycosyl transferase family 1 domain-containing protein</fullName>
    </recommendedName>
</protein>
<evidence type="ECO:0000256" key="1">
    <source>
        <dbReference type="SAM" id="MobiDB-lite"/>
    </source>
</evidence>
<dbReference type="Proteomes" id="UP000822688">
    <property type="component" value="Chromosome 6"/>
</dbReference>
<dbReference type="InterPro" id="IPR041693">
    <property type="entry name" value="Glyco_trans_4_5"/>
</dbReference>
<dbReference type="SUPFAM" id="SSF53756">
    <property type="entry name" value="UDP-Glycosyltransferase/glycogen phosphorylase"/>
    <property type="match status" value="1"/>
</dbReference>
<reference evidence="2 3" key="1">
    <citation type="submission" date="2020-06" db="EMBL/GenBank/DDBJ databases">
        <title>WGS assembly of Ceratodon purpureus strain R40.</title>
        <authorList>
            <person name="Carey S.B."/>
            <person name="Jenkins J."/>
            <person name="Shu S."/>
            <person name="Lovell J.T."/>
            <person name="Sreedasyam A."/>
            <person name="Maumus F."/>
            <person name="Tiley G.P."/>
            <person name="Fernandez-Pozo N."/>
            <person name="Barry K."/>
            <person name="Chen C."/>
            <person name="Wang M."/>
            <person name="Lipzen A."/>
            <person name="Daum C."/>
            <person name="Saski C.A."/>
            <person name="Payton A.C."/>
            <person name="Mcbreen J.C."/>
            <person name="Conrad R.E."/>
            <person name="Kollar L.M."/>
            <person name="Olsson S."/>
            <person name="Huttunen S."/>
            <person name="Landis J.B."/>
            <person name="Wickett N.J."/>
            <person name="Johnson M.G."/>
            <person name="Rensing S.A."/>
            <person name="Grimwood J."/>
            <person name="Schmutz J."/>
            <person name="Mcdaniel S.F."/>
        </authorList>
    </citation>
    <scope>NUCLEOTIDE SEQUENCE [LARGE SCALE GENOMIC DNA]</scope>
    <source>
        <strain evidence="2 3">R40</strain>
    </source>
</reference>
<feature type="region of interest" description="Disordered" evidence="1">
    <location>
        <begin position="1"/>
        <end position="54"/>
    </location>
</feature>
<dbReference type="AlphaFoldDB" id="A0A8T0HG85"/>
<feature type="compositionally biased region" description="Polar residues" evidence="1">
    <location>
        <begin position="45"/>
        <end position="54"/>
    </location>
</feature>
<dbReference type="EMBL" id="CM026427">
    <property type="protein sequence ID" value="KAG0569079.1"/>
    <property type="molecule type" value="Genomic_DNA"/>
</dbReference>
<evidence type="ECO:0008006" key="4">
    <source>
        <dbReference type="Google" id="ProtNLM"/>
    </source>
</evidence>
<evidence type="ECO:0000313" key="2">
    <source>
        <dbReference type="EMBL" id="KAG0569079.1"/>
    </source>
</evidence>
<dbReference type="PANTHER" id="PTHR47778">
    <property type="entry name" value="BNAA05G14870D PROTEIN"/>
    <property type="match status" value="1"/>
</dbReference>
<dbReference type="Pfam" id="PF16994">
    <property type="entry name" value="Glyco_trans_4_5"/>
    <property type="match status" value="1"/>
</dbReference>
<evidence type="ECO:0000313" key="3">
    <source>
        <dbReference type="Proteomes" id="UP000822688"/>
    </source>
</evidence>
<organism evidence="2 3">
    <name type="scientific">Ceratodon purpureus</name>
    <name type="common">Fire moss</name>
    <name type="synonym">Dicranum purpureum</name>
    <dbReference type="NCBI Taxonomy" id="3225"/>
    <lineage>
        <taxon>Eukaryota</taxon>
        <taxon>Viridiplantae</taxon>
        <taxon>Streptophyta</taxon>
        <taxon>Embryophyta</taxon>
        <taxon>Bryophyta</taxon>
        <taxon>Bryophytina</taxon>
        <taxon>Bryopsida</taxon>
        <taxon>Dicranidae</taxon>
        <taxon>Pseudoditrichales</taxon>
        <taxon>Ditrichaceae</taxon>
        <taxon>Ceratodon</taxon>
    </lineage>
</organism>
<gene>
    <name evidence="2" type="ORF">KC19_6G064100</name>
</gene>
<sequence length="577" mass="63665">MESSSRPPGATARPALAISAGASSRSSPRARRDVLPVFDSHSQEKPGNSSSLRTSVFYRSTPSFKNRKEARGVGALIGRWKSSCEFSRRFLPWVTLILVWFFIGYRLHISWSEGELRGVSGSRNDTSERFLNDIASKKMRLKGWLSIGGESGGQANGDGDPWIVTSHSQEDMGAEAEENPNIPLNEDDMEAMSEHTANKLGFHITNSDRPFGRVVGPFDHLEKRVFGTGGDIVKGRACSSQGRFPDFVRRKNFVVVFHELSMTGAPLALLELASKIVSCGGKVSAVVLNKRGGLYKELVQRGIMIVRDKYTYSYKAAARADLVIASSAACNVWIGQYLRHNRKGGERLIWWLMENRREYFERAKLLLGKPHALVFLSETQEQLWRQWAKEEEIVLSSTVKVVSLSVSDALAATAGLNDEAGSGSTGEAQNKREMLRDSVRKEMGLEPSDYLVISLSSINPGKGQLLMLQAALMLAEDVGDGGRMNLTQSVDETGAKIQLRESRKSKGTRNLKVLFGSVGSKSNKVEYLKRIHELITAHPSLAEMLLWTEATVHVTPLYAAADAYMMNAQVSYSSANI</sequence>
<name>A0A8T0HG85_CERPU</name>
<dbReference type="PANTHER" id="PTHR47778:SF2">
    <property type="entry name" value="GLYCOSYL TRANSFERASE FAMILY 1 DOMAIN-CONTAINING PROTEIN"/>
    <property type="match status" value="1"/>
</dbReference>
<comment type="caution">
    <text evidence="2">The sequence shown here is derived from an EMBL/GenBank/DDBJ whole genome shotgun (WGS) entry which is preliminary data.</text>
</comment>
<accession>A0A8T0HG85</accession>
<dbReference type="Gene3D" id="3.40.50.2000">
    <property type="entry name" value="Glycogen Phosphorylase B"/>
    <property type="match status" value="1"/>
</dbReference>
<feature type="compositionally biased region" description="Low complexity" evidence="1">
    <location>
        <begin position="15"/>
        <end position="27"/>
    </location>
</feature>
<keyword evidence="3" id="KW-1185">Reference proteome</keyword>
<proteinExistence type="predicted"/>